<reference evidence="1 2" key="1">
    <citation type="journal article" date="2014" name="PLoS ONE">
        <title>De novo Genome Assembly of the Fungal Plant Pathogen Pyrenophora semeniperda.</title>
        <authorList>
            <person name="Soliai M.M."/>
            <person name="Meyer S.E."/>
            <person name="Udall J.A."/>
            <person name="Elzinga D.E."/>
            <person name="Hermansen R.A."/>
            <person name="Bodily P.M."/>
            <person name="Hart A.A."/>
            <person name="Coleman C.E."/>
        </authorList>
    </citation>
    <scope>NUCLEOTIDE SEQUENCE [LARGE SCALE GENOMIC DNA]</scope>
    <source>
        <strain evidence="1 2">CCB06</strain>
        <tissue evidence="1">Mycelium</tissue>
    </source>
</reference>
<dbReference type="EMBL" id="KE747818">
    <property type="protein sequence ID" value="RMZ69452.1"/>
    <property type="molecule type" value="Genomic_DNA"/>
</dbReference>
<proteinExistence type="predicted"/>
<evidence type="ECO:0000313" key="2">
    <source>
        <dbReference type="Proteomes" id="UP000265663"/>
    </source>
</evidence>
<keyword evidence="2" id="KW-1185">Reference proteome</keyword>
<protein>
    <submittedName>
        <fullName evidence="1">Uncharacterized protein</fullName>
    </submittedName>
</protein>
<dbReference type="AlphaFoldDB" id="A0A3M7M4Q1"/>
<sequence>MPLSSIDCQQSIMSNNDQLDNTIPVFCTAKIPPEILVVNSIQLLNEFLAEAFEAKELKEVGCTHIAILVDTTDISKLTKPSRPPVKNDLNYPFLGWKLDELVEFARQFDRTAHGIIDTEFVILDDQSIKDKTAVLVTPSEMSDNLETAPRLTARSDFRSSLITLNVKSIGVGGDEPWEHAAENNSVIRLYGENPGAGA</sequence>
<evidence type="ECO:0000313" key="1">
    <source>
        <dbReference type="EMBL" id="RMZ69452.1"/>
    </source>
</evidence>
<gene>
    <name evidence="1" type="ORF">GMOD_00006264</name>
</gene>
<organism evidence="1 2">
    <name type="scientific">Pyrenophora seminiperda CCB06</name>
    <dbReference type="NCBI Taxonomy" id="1302712"/>
    <lineage>
        <taxon>Eukaryota</taxon>
        <taxon>Fungi</taxon>
        <taxon>Dikarya</taxon>
        <taxon>Ascomycota</taxon>
        <taxon>Pezizomycotina</taxon>
        <taxon>Dothideomycetes</taxon>
        <taxon>Pleosporomycetidae</taxon>
        <taxon>Pleosporales</taxon>
        <taxon>Pleosporineae</taxon>
        <taxon>Pleosporaceae</taxon>
        <taxon>Pyrenophora</taxon>
    </lineage>
</organism>
<accession>A0A3M7M4Q1</accession>
<dbReference type="Proteomes" id="UP000265663">
    <property type="component" value="Unassembled WGS sequence"/>
</dbReference>
<dbReference type="OrthoDB" id="4483229at2759"/>
<name>A0A3M7M4Q1_9PLEO</name>